<sequence length="357" mass="38746">MALKVLITGVTGYIGGSVLSTLLDSPQLSKPEISISVLLRGEEKAKLYEAKGLKALLFNSLDETDLLREVASQHDIVIHTASGFHTSSAIALIQGLADRAQETENTVHYIHTSGTSNLADQPITGAYQEAEPRVFSDKENIYAYEKARESLQVYAQRTTDIAVVETGLAHGVKTTIIMSPTIYGVGTGLGNRLSIQVPTIMKASLKSGEVDVVGEGKAEWDFVHIADLANLYKLVLHRVVKGEEVPSGERGILFSGTGRYSWMELSRGIASALFNLGAIRTDVVNRVDIIEAARKWGKLGGGEVLFVELGFASNSRTDFEISRELGWQPQKTEEDFKIHFLEEAGLIVAAARSVDSA</sequence>
<evidence type="ECO:0000313" key="2">
    <source>
        <dbReference type="EMBL" id="PMD60045.1"/>
    </source>
</evidence>
<organism evidence="2 3">
    <name type="scientific">Hyaloscypha bicolor E</name>
    <dbReference type="NCBI Taxonomy" id="1095630"/>
    <lineage>
        <taxon>Eukaryota</taxon>
        <taxon>Fungi</taxon>
        <taxon>Dikarya</taxon>
        <taxon>Ascomycota</taxon>
        <taxon>Pezizomycotina</taxon>
        <taxon>Leotiomycetes</taxon>
        <taxon>Helotiales</taxon>
        <taxon>Hyaloscyphaceae</taxon>
        <taxon>Hyaloscypha</taxon>
        <taxon>Hyaloscypha bicolor</taxon>
    </lineage>
</organism>
<dbReference type="InterPro" id="IPR001509">
    <property type="entry name" value="Epimerase_deHydtase"/>
</dbReference>
<dbReference type="GO" id="GO:0005737">
    <property type="term" value="C:cytoplasm"/>
    <property type="evidence" value="ECO:0007669"/>
    <property type="project" value="TreeGrafter"/>
</dbReference>
<dbReference type="EMBL" id="KZ613803">
    <property type="protein sequence ID" value="PMD60045.1"/>
    <property type="molecule type" value="Genomic_DNA"/>
</dbReference>
<dbReference type="SUPFAM" id="SSF51735">
    <property type="entry name" value="NAD(P)-binding Rossmann-fold domains"/>
    <property type="match status" value="1"/>
</dbReference>
<proteinExistence type="predicted"/>
<dbReference type="GO" id="GO:0004029">
    <property type="term" value="F:aldehyde dehydrogenase (NAD+) activity"/>
    <property type="evidence" value="ECO:0007669"/>
    <property type="project" value="TreeGrafter"/>
</dbReference>
<dbReference type="InParanoid" id="A0A2J6TAI5"/>
<dbReference type="AlphaFoldDB" id="A0A2J6TAI5"/>
<evidence type="ECO:0000259" key="1">
    <source>
        <dbReference type="Pfam" id="PF01370"/>
    </source>
</evidence>
<gene>
    <name evidence="2" type="ORF">K444DRAFT_529382</name>
</gene>
<dbReference type="PANTHER" id="PTHR48079">
    <property type="entry name" value="PROTEIN YEEZ"/>
    <property type="match status" value="1"/>
</dbReference>
<protein>
    <submittedName>
        <fullName evidence="2">NAD(P)-binding protein</fullName>
    </submittedName>
</protein>
<dbReference type="Pfam" id="PF01370">
    <property type="entry name" value="Epimerase"/>
    <property type="match status" value="1"/>
</dbReference>
<dbReference type="Proteomes" id="UP000235371">
    <property type="component" value="Unassembled WGS sequence"/>
</dbReference>
<evidence type="ECO:0000313" key="3">
    <source>
        <dbReference type="Proteomes" id="UP000235371"/>
    </source>
</evidence>
<dbReference type="InterPro" id="IPR051783">
    <property type="entry name" value="NAD(P)-dependent_oxidoreduct"/>
</dbReference>
<dbReference type="GeneID" id="36582885"/>
<dbReference type="RefSeq" id="XP_024736949.1">
    <property type="nucleotide sequence ID" value="XM_024874805.1"/>
</dbReference>
<dbReference type="InterPro" id="IPR036291">
    <property type="entry name" value="NAD(P)-bd_dom_sf"/>
</dbReference>
<dbReference type="PANTHER" id="PTHR48079:SF6">
    <property type="entry name" value="NAD(P)-BINDING DOMAIN-CONTAINING PROTEIN-RELATED"/>
    <property type="match status" value="1"/>
</dbReference>
<dbReference type="Gene3D" id="3.40.50.720">
    <property type="entry name" value="NAD(P)-binding Rossmann-like Domain"/>
    <property type="match status" value="1"/>
</dbReference>
<keyword evidence="3" id="KW-1185">Reference proteome</keyword>
<feature type="domain" description="NAD-dependent epimerase/dehydratase" evidence="1">
    <location>
        <begin position="5"/>
        <end position="242"/>
    </location>
</feature>
<name>A0A2J6TAI5_9HELO</name>
<dbReference type="STRING" id="1095630.A0A2J6TAI5"/>
<accession>A0A2J6TAI5</accession>
<dbReference type="OrthoDB" id="10262413at2759"/>
<reference evidence="2 3" key="1">
    <citation type="submission" date="2016-04" db="EMBL/GenBank/DDBJ databases">
        <title>A degradative enzymes factory behind the ericoid mycorrhizal symbiosis.</title>
        <authorList>
            <consortium name="DOE Joint Genome Institute"/>
            <person name="Martino E."/>
            <person name="Morin E."/>
            <person name="Grelet G."/>
            <person name="Kuo A."/>
            <person name="Kohler A."/>
            <person name="Daghino S."/>
            <person name="Barry K."/>
            <person name="Choi C."/>
            <person name="Cichocki N."/>
            <person name="Clum A."/>
            <person name="Copeland A."/>
            <person name="Hainaut M."/>
            <person name="Haridas S."/>
            <person name="Labutti K."/>
            <person name="Lindquist E."/>
            <person name="Lipzen A."/>
            <person name="Khouja H.-R."/>
            <person name="Murat C."/>
            <person name="Ohm R."/>
            <person name="Olson A."/>
            <person name="Spatafora J."/>
            <person name="Veneault-Fourrey C."/>
            <person name="Henrissat B."/>
            <person name="Grigoriev I."/>
            <person name="Martin F."/>
            <person name="Perotto S."/>
        </authorList>
    </citation>
    <scope>NUCLEOTIDE SEQUENCE [LARGE SCALE GENOMIC DNA]</scope>
    <source>
        <strain evidence="2 3">E</strain>
    </source>
</reference>